<gene>
    <name evidence="1" type="ORF">E2C01_059344</name>
</gene>
<comment type="caution">
    <text evidence="1">The sequence shown here is derived from an EMBL/GenBank/DDBJ whole genome shotgun (WGS) entry which is preliminary data.</text>
</comment>
<dbReference type="Proteomes" id="UP000324222">
    <property type="component" value="Unassembled WGS sequence"/>
</dbReference>
<name>A0A5B7H2A3_PORTR</name>
<dbReference type="AlphaFoldDB" id="A0A5B7H2A3"/>
<organism evidence="1 2">
    <name type="scientific">Portunus trituberculatus</name>
    <name type="common">Swimming crab</name>
    <name type="synonym">Neptunus trituberculatus</name>
    <dbReference type="NCBI Taxonomy" id="210409"/>
    <lineage>
        <taxon>Eukaryota</taxon>
        <taxon>Metazoa</taxon>
        <taxon>Ecdysozoa</taxon>
        <taxon>Arthropoda</taxon>
        <taxon>Crustacea</taxon>
        <taxon>Multicrustacea</taxon>
        <taxon>Malacostraca</taxon>
        <taxon>Eumalacostraca</taxon>
        <taxon>Eucarida</taxon>
        <taxon>Decapoda</taxon>
        <taxon>Pleocyemata</taxon>
        <taxon>Brachyura</taxon>
        <taxon>Eubrachyura</taxon>
        <taxon>Portunoidea</taxon>
        <taxon>Portunidae</taxon>
        <taxon>Portuninae</taxon>
        <taxon>Portunus</taxon>
    </lineage>
</organism>
<proteinExistence type="predicted"/>
<dbReference type="EMBL" id="VSRR010023062">
    <property type="protein sequence ID" value="MPC65212.1"/>
    <property type="molecule type" value="Genomic_DNA"/>
</dbReference>
<accession>A0A5B7H2A3</accession>
<evidence type="ECO:0000313" key="2">
    <source>
        <dbReference type="Proteomes" id="UP000324222"/>
    </source>
</evidence>
<evidence type="ECO:0000313" key="1">
    <source>
        <dbReference type="EMBL" id="MPC65212.1"/>
    </source>
</evidence>
<sequence length="49" mass="5452">MYILSACSLVRKRRVVISGQVVTASLSCEIQRETFSKVTTIFMVSQSTP</sequence>
<reference evidence="1 2" key="1">
    <citation type="submission" date="2019-05" db="EMBL/GenBank/DDBJ databases">
        <title>Another draft genome of Portunus trituberculatus and its Hox gene families provides insights of decapod evolution.</title>
        <authorList>
            <person name="Jeong J.-H."/>
            <person name="Song I."/>
            <person name="Kim S."/>
            <person name="Choi T."/>
            <person name="Kim D."/>
            <person name="Ryu S."/>
            <person name="Kim W."/>
        </authorList>
    </citation>
    <scope>NUCLEOTIDE SEQUENCE [LARGE SCALE GENOMIC DNA]</scope>
    <source>
        <tissue evidence="1">Muscle</tissue>
    </source>
</reference>
<keyword evidence="2" id="KW-1185">Reference proteome</keyword>
<protein>
    <submittedName>
        <fullName evidence="1">Uncharacterized protein</fullName>
    </submittedName>
</protein>